<dbReference type="RefSeq" id="WP_141229068.1">
    <property type="nucleotide sequence ID" value="NZ_JAAEBQ010000002.1"/>
</dbReference>
<dbReference type="Gene3D" id="3.10.200.10">
    <property type="entry name" value="Alpha carbonic anhydrase"/>
    <property type="match status" value="1"/>
</dbReference>
<evidence type="ECO:0000259" key="7">
    <source>
        <dbReference type="PROSITE" id="PS51144"/>
    </source>
</evidence>
<reference evidence="8 9" key="1">
    <citation type="journal article" date="2020" name="Front. Microbiol.">
        <title>Genetic Organization of the aprX-lipA2 Operon Affects the Proteolytic Potential of Pseudomonas Species in Milk.</title>
        <authorList>
            <person name="Maier C."/>
            <person name="Huptas C."/>
            <person name="von Neubeck M."/>
            <person name="Scherer S."/>
            <person name="Wenning M."/>
            <person name="Lucking G."/>
        </authorList>
    </citation>
    <scope>NUCLEOTIDE SEQUENCE [LARGE SCALE GENOMIC DNA]</scope>
    <source>
        <strain evidence="8 9">WS 5094</strain>
    </source>
</reference>
<evidence type="ECO:0000256" key="1">
    <source>
        <dbReference type="ARBA" id="ARBA00010718"/>
    </source>
</evidence>
<comment type="similarity">
    <text evidence="1">Belongs to the alpha-carbonic anhydrase family.</text>
</comment>
<comment type="catalytic activity">
    <reaction evidence="6">
        <text>hydrogencarbonate + H(+) = CO2 + H2O</text>
        <dbReference type="Rhea" id="RHEA:10748"/>
        <dbReference type="ChEBI" id="CHEBI:15377"/>
        <dbReference type="ChEBI" id="CHEBI:15378"/>
        <dbReference type="ChEBI" id="CHEBI:16526"/>
        <dbReference type="ChEBI" id="CHEBI:17544"/>
        <dbReference type="EC" id="4.2.1.1"/>
    </reaction>
</comment>
<evidence type="ECO:0000256" key="2">
    <source>
        <dbReference type="ARBA" id="ARBA00012925"/>
    </source>
</evidence>
<dbReference type="EC" id="4.2.1.1" evidence="2"/>
<dbReference type="PROSITE" id="PS51144">
    <property type="entry name" value="ALPHA_CA_2"/>
    <property type="match status" value="1"/>
</dbReference>
<keyword evidence="3" id="KW-0479">Metal-binding</keyword>
<sequence length="309" mass="34078">MQPQKNAAGLAACGVFIHGDNPSNQAFLSIANVRKSLQKFHSEYLTMKLRLPFAATFYEAIIMKRHYLGIALFAIGFGPVIAAPSPQPHWSYTSPTGPDEWGDLHDNHTLCNTGTQQSPINIKANTPGRLPALDIHYPRGPAVVKHNGHTLEVTPESKGYMTLPSGNYDLVQMHFHAPAEMQIEGHKYPFSAHLVHRDAAGNLAVIALLFDVGAKNKVLAPLFSNMPRHEGDAVTLRTLDLKSLFPAKLDYFTFMGSLTTPPCTEGVLWQVFKVPGTISKQQLKDFKQLFPMNARPIQPSNDRAVKFGS</sequence>
<feature type="domain" description="Alpha-carbonic anhydrase" evidence="7">
    <location>
        <begin position="88"/>
        <end position="309"/>
    </location>
</feature>
<dbReference type="GO" id="GO:0004089">
    <property type="term" value="F:carbonate dehydratase activity"/>
    <property type="evidence" value="ECO:0007669"/>
    <property type="project" value="UniProtKB-EC"/>
</dbReference>
<gene>
    <name evidence="8" type="ORF">HBN89_18500</name>
</gene>
<evidence type="ECO:0000256" key="4">
    <source>
        <dbReference type="ARBA" id="ARBA00022833"/>
    </source>
</evidence>
<name>A0A9Q5FQ98_PSEFR</name>
<dbReference type="CDD" id="cd03124">
    <property type="entry name" value="alpha_CA_prokaryotic_like"/>
    <property type="match status" value="1"/>
</dbReference>
<protein>
    <recommendedName>
        <fullName evidence="2">carbonic anhydrase</fullName>
        <ecNumber evidence="2">4.2.1.1</ecNumber>
    </recommendedName>
</protein>
<dbReference type="Pfam" id="PF00194">
    <property type="entry name" value="Carb_anhydrase"/>
    <property type="match status" value="1"/>
</dbReference>
<evidence type="ECO:0000256" key="5">
    <source>
        <dbReference type="ARBA" id="ARBA00023239"/>
    </source>
</evidence>
<evidence type="ECO:0000256" key="6">
    <source>
        <dbReference type="ARBA" id="ARBA00048348"/>
    </source>
</evidence>
<dbReference type="InterPro" id="IPR041891">
    <property type="entry name" value="Alpha_CA_prokaryot-like"/>
</dbReference>
<dbReference type="PANTHER" id="PTHR18952:SF265">
    <property type="entry name" value="CARBONIC ANHYDRASE"/>
    <property type="match status" value="1"/>
</dbReference>
<dbReference type="PANTHER" id="PTHR18952">
    <property type="entry name" value="CARBONIC ANHYDRASE"/>
    <property type="match status" value="1"/>
</dbReference>
<organism evidence="8 9">
    <name type="scientific">Pseudomonas fragi</name>
    <dbReference type="NCBI Taxonomy" id="296"/>
    <lineage>
        <taxon>Bacteria</taxon>
        <taxon>Pseudomonadati</taxon>
        <taxon>Pseudomonadota</taxon>
        <taxon>Gammaproteobacteria</taxon>
        <taxon>Pseudomonadales</taxon>
        <taxon>Pseudomonadaceae</taxon>
        <taxon>Pseudomonas</taxon>
    </lineage>
</organism>
<dbReference type="SMART" id="SM01057">
    <property type="entry name" value="Carb_anhydrase"/>
    <property type="match status" value="1"/>
</dbReference>
<dbReference type="InterPro" id="IPR023561">
    <property type="entry name" value="Carbonic_anhydrase_a-class"/>
</dbReference>
<dbReference type="InterPro" id="IPR001148">
    <property type="entry name" value="CA_dom"/>
</dbReference>
<proteinExistence type="inferred from homology"/>
<dbReference type="InterPro" id="IPR036398">
    <property type="entry name" value="CA_dom_sf"/>
</dbReference>
<dbReference type="GO" id="GO:0008270">
    <property type="term" value="F:zinc ion binding"/>
    <property type="evidence" value="ECO:0007669"/>
    <property type="project" value="InterPro"/>
</dbReference>
<evidence type="ECO:0000256" key="3">
    <source>
        <dbReference type="ARBA" id="ARBA00022723"/>
    </source>
</evidence>
<accession>A0A9Q5FQ98</accession>
<comment type="caution">
    <text evidence="8">The sequence shown here is derived from an EMBL/GenBank/DDBJ whole genome shotgun (WGS) entry which is preliminary data.</text>
</comment>
<evidence type="ECO:0000313" key="9">
    <source>
        <dbReference type="Proteomes" id="UP000564604"/>
    </source>
</evidence>
<dbReference type="Proteomes" id="UP000564604">
    <property type="component" value="Unassembled WGS sequence"/>
</dbReference>
<evidence type="ECO:0000313" key="8">
    <source>
        <dbReference type="EMBL" id="NNB51246.1"/>
    </source>
</evidence>
<keyword evidence="4" id="KW-0862">Zinc</keyword>
<dbReference type="AlphaFoldDB" id="A0A9Q5FQ98"/>
<keyword evidence="5" id="KW-0456">Lyase</keyword>
<dbReference type="EMBL" id="JAAQYX010000029">
    <property type="protein sequence ID" value="NNB51246.1"/>
    <property type="molecule type" value="Genomic_DNA"/>
</dbReference>
<dbReference type="SUPFAM" id="SSF51069">
    <property type="entry name" value="Carbonic anhydrase"/>
    <property type="match status" value="1"/>
</dbReference>